<feature type="region of interest" description="Disordered" evidence="5">
    <location>
        <begin position="289"/>
        <end position="353"/>
    </location>
</feature>
<dbReference type="Pfam" id="PF15663">
    <property type="entry name" value="zf-CCCH_3"/>
    <property type="match status" value="1"/>
</dbReference>
<gene>
    <name evidence="7" type="ORF">GEV33_011358</name>
</gene>
<name>A0A8J6HBZ5_TENMO</name>
<keyword evidence="8" id="KW-1185">Reference proteome</keyword>
<feature type="region of interest" description="Disordered" evidence="5">
    <location>
        <begin position="141"/>
        <end position="160"/>
    </location>
</feature>
<dbReference type="Gene3D" id="4.10.1000.10">
    <property type="entry name" value="Zinc finger, CCCH-type"/>
    <property type="match status" value="1"/>
</dbReference>
<evidence type="ECO:0000256" key="2">
    <source>
        <dbReference type="ARBA" id="ARBA00022771"/>
    </source>
</evidence>
<keyword evidence="1 4" id="KW-0479">Metal-binding</keyword>
<feature type="compositionally biased region" description="Polar residues" evidence="5">
    <location>
        <begin position="108"/>
        <end position="118"/>
    </location>
</feature>
<dbReference type="AlphaFoldDB" id="A0A8J6HBZ5"/>
<feature type="domain" description="C3H1-type" evidence="6">
    <location>
        <begin position="7"/>
        <end position="34"/>
    </location>
</feature>
<dbReference type="InterPro" id="IPR000571">
    <property type="entry name" value="Znf_CCCH"/>
</dbReference>
<dbReference type="GO" id="GO:0008270">
    <property type="term" value="F:zinc ion binding"/>
    <property type="evidence" value="ECO:0007669"/>
    <property type="project" value="UniProtKB-KW"/>
</dbReference>
<feature type="compositionally biased region" description="Basic residues" evidence="5">
    <location>
        <begin position="296"/>
        <end position="307"/>
    </location>
</feature>
<protein>
    <recommendedName>
        <fullName evidence="6">C3H1-type domain-containing protein</fullName>
    </recommendedName>
</protein>
<feature type="region of interest" description="Disordered" evidence="5">
    <location>
        <begin position="93"/>
        <end position="125"/>
    </location>
</feature>
<evidence type="ECO:0000256" key="3">
    <source>
        <dbReference type="ARBA" id="ARBA00022833"/>
    </source>
</evidence>
<comment type="caution">
    <text evidence="7">The sequence shown here is derived from an EMBL/GenBank/DDBJ whole genome shotgun (WGS) entry which is preliminary data.</text>
</comment>
<accession>A0A8J6HBZ5</accession>
<dbReference type="PANTHER" id="PTHR15725:SF14">
    <property type="entry name" value="ZINC FINGER CCCH DOMAIN-CONTAINING PROTEIN 11A"/>
    <property type="match status" value="1"/>
</dbReference>
<feature type="compositionally biased region" description="Basic and acidic residues" evidence="5">
    <location>
        <begin position="214"/>
        <end position="224"/>
    </location>
</feature>
<evidence type="ECO:0000256" key="4">
    <source>
        <dbReference type="PROSITE-ProRule" id="PRU00723"/>
    </source>
</evidence>
<dbReference type="PROSITE" id="PS50103">
    <property type="entry name" value="ZF_C3H1"/>
    <property type="match status" value="1"/>
</dbReference>
<dbReference type="SMART" id="SM00356">
    <property type="entry name" value="ZnF_C3H1"/>
    <property type="match status" value="3"/>
</dbReference>
<dbReference type="PANTHER" id="PTHR15725">
    <property type="entry name" value="ZN-FINGER, C-X8-C-X5-C-X3-H TYPE-CONTAINING"/>
    <property type="match status" value="1"/>
</dbReference>
<evidence type="ECO:0000313" key="7">
    <source>
        <dbReference type="EMBL" id="KAH0811436.1"/>
    </source>
</evidence>
<dbReference type="InterPro" id="IPR036855">
    <property type="entry name" value="Znf_CCCH_sf"/>
</dbReference>
<evidence type="ECO:0000259" key="6">
    <source>
        <dbReference type="PROSITE" id="PS50103"/>
    </source>
</evidence>
<feature type="region of interest" description="Disordered" evidence="5">
    <location>
        <begin position="214"/>
        <end position="233"/>
    </location>
</feature>
<feature type="compositionally biased region" description="Basic and acidic residues" evidence="5">
    <location>
        <begin position="308"/>
        <end position="317"/>
    </location>
</feature>
<dbReference type="Proteomes" id="UP000719412">
    <property type="component" value="Unassembled WGS sequence"/>
</dbReference>
<dbReference type="InterPro" id="IPR041686">
    <property type="entry name" value="Znf-CCCH_3"/>
</dbReference>
<feature type="compositionally biased region" description="Polar residues" evidence="5">
    <location>
        <begin position="147"/>
        <end position="156"/>
    </location>
</feature>
<organism evidence="7 8">
    <name type="scientific">Tenebrio molitor</name>
    <name type="common">Yellow mealworm beetle</name>
    <dbReference type="NCBI Taxonomy" id="7067"/>
    <lineage>
        <taxon>Eukaryota</taxon>
        <taxon>Metazoa</taxon>
        <taxon>Ecdysozoa</taxon>
        <taxon>Arthropoda</taxon>
        <taxon>Hexapoda</taxon>
        <taxon>Insecta</taxon>
        <taxon>Pterygota</taxon>
        <taxon>Neoptera</taxon>
        <taxon>Endopterygota</taxon>
        <taxon>Coleoptera</taxon>
        <taxon>Polyphaga</taxon>
        <taxon>Cucujiformia</taxon>
        <taxon>Tenebrionidae</taxon>
        <taxon>Tenebrio</taxon>
    </lineage>
</organism>
<dbReference type="FunFam" id="4.10.1000.10:FF:000026">
    <property type="entry name" value="Zinc finger CCCH domain-containing protein 11A"/>
    <property type="match status" value="1"/>
</dbReference>
<evidence type="ECO:0000256" key="5">
    <source>
        <dbReference type="SAM" id="MobiDB-lite"/>
    </source>
</evidence>
<sequence length="387" mass="43963">MTDLESPRKNNDCYFYYYSTCAKGDNCTFRHEPSALGCETMCSFWKEGKCLNVHCNFRHMELRKNRKAIPCYWESQPGGCLKPHCPFLHQNAKPATADESHENKTDSGTESTDNSMNEKLSHLSEKSFKNAPVDSLVVNFEEESDNESAPTNSPTKSTHRVVKVKTLEEIKLEKIQAESAAFYSYPENENLPHDADDLRQRIWERFSSKNVNRRADALGKKRPSELTSGGSLAKKLKRNTTNISEIKIKTLEEIRAERAKKSLQNIEGSNETDSSRAICDSSVSSTEDILQEAKKSKPTKIKLQRKLPHMEETKSEETETPMESIGREDSSSDDKLCDSEQDIDMNRSNNNKTVDEVLLLQDDDDASNVSLKEEERLLNDLDEFLGD</sequence>
<evidence type="ECO:0000256" key="1">
    <source>
        <dbReference type="ARBA" id="ARBA00022723"/>
    </source>
</evidence>
<feature type="compositionally biased region" description="Basic and acidic residues" evidence="5">
    <location>
        <begin position="96"/>
        <end position="107"/>
    </location>
</feature>
<dbReference type="SUPFAM" id="SSF90229">
    <property type="entry name" value="CCCH zinc finger"/>
    <property type="match status" value="1"/>
</dbReference>
<keyword evidence="3 4" id="KW-0862">Zinc</keyword>
<reference evidence="7" key="2">
    <citation type="submission" date="2021-08" db="EMBL/GenBank/DDBJ databases">
        <authorList>
            <person name="Eriksson T."/>
        </authorList>
    </citation>
    <scope>NUCLEOTIDE SEQUENCE</scope>
    <source>
        <strain evidence="7">Stoneville</strain>
        <tissue evidence="7">Whole head</tissue>
    </source>
</reference>
<evidence type="ECO:0000313" key="8">
    <source>
        <dbReference type="Proteomes" id="UP000719412"/>
    </source>
</evidence>
<keyword evidence="2 4" id="KW-0863">Zinc-finger</keyword>
<feature type="compositionally biased region" description="Basic and acidic residues" evidence="5">
    <location>
        <begin position="325"/>
        <end position="338"/>
    </location>
</feature>
<reference evidence="7" key="1">
    <citation type="journal article" date="2020" name="J Insects Food Feed">
        <title>The yellow mealworm (Tenebrio molitor) genome: a resource for the emerging insects as food and feed industry.</title>
        <authorList>
            <person name="Eriksson T."/>
            <person name="Andere A."/>
            <person name="Kelstrup H."/>
            <person name="Emery V."/>
            <person name="Picard C."/>
        </authorList>
    </citation>
    <scope>NUCLEOTIDE SEQUENCE</scope>
    <source>
        <strain evidence="7">Stoneville</strain>
        <tissue evidence="7">Whole head</tissue>
    </source>
</reference>
<feature type="zinc finger region" description="C3H1-type" evidence="4">
    <location>
        <begin position="7"/>
        <end position="34"/>
    </location>
</feature>
<dbReference type="EMBL" id="JABDTM020026805">
    <property type="protein sequence ID" value="KAH0811436.1"/>
    <property type="molecule type" value="Genomic_DNA"/>
</dbReference>
<proteinExistence type="predicted"/>